<comment type="caution">
    <text evidence="2">The sequence shown here is derived from an EMBL/GenBank/DDBJ whole genome shotgun (WGS) entry which is preliminary data.</text>
</comment>
<reference evidence="2 3" key="1">
    <citation type="journal article" date="2024" name="BMC Genomics">
        <title>De novo assembly and annotation of Popillia japonica's genome with initial clues to its potential as an invasive pest.</title>
        <authorList>
            <person name="Cucini C."/>
            <person name="Boschi S."/>
            <person name="Funari R."/>
            <person name="Cardaioli E."/>
            <person name="Iannotti N."/>
            <person name="Marturano G."/>
            <person name="Paoli F."/>
            <person name="Bruttini M."/>
            <person name="Carapelli A."/>
            <person name="Frati F."/>
            <person name="Nardi F."/>
        </authorList>
    </citation>
    <scope>NUCLEOTIDE SEQUENCE [LARGE SCALE GENOMIC DNA]</scope>
    <source>
        <strain evidence="2">DMR45628</strain>
    </source>
</reference>
<protein>
    <submittedName>
        <fullName evidence="2">Uncharacterized protein</fullName>
    </submittedName>
</protein>
<sequence>MATLGLTLATIKDFPNMASGDQCLLASLLVFVLVPLQLGIVVSVQRNLLSRQIDAINCLFKGLEIFFQPSRQRIRADGKKKTNGYLDVCEGPDYATLVSDLDEHSKTYDFLVGSSTMYESDADDNNVLTQPAVSHARLPQLRSLVNTWVVGNFAELMNGTHSNVTVL</sequence>
<evidence type="ECO:0000313" key="3">
    <source>
        <dbReference type="Proteomes" id="UP001458880"/>
    </source>
</evidence>
<dbReference type="AlphaFoldDB" id="A0AAW1JZM3"/>
<keyword evidence="1" id="KW-0472">Membrane</keyword>
<organism evidence="2 3">
    <name type="scientific">Popillia japonica</name>
    <name type="common">Japanese beetle</name>
    <dbReference type="NCBI Taxonomy" id="7064"/>
    <lineage>
        <taxon>Eukaryota</taxon>
        <taxon>Metazoa</taxon>
        <taxon>Ecdysozoa</taxon>
        <taxon>Arthropoda</taxon>
        <taxon>Hexapoda</taxon>
        <taxon>Insecta</taxon>
        <taxon>Pterygota</taxon>
        <taxon>Neoptera</taxon>
        <taxon>Endopterygota</taxon>
        <taxon>Coleoptera</taxon>
        <taxon>Polyphaga</taxon>
        <taxon>Scarabaeiformia</taxon>
        <taxon>Scarabaeidae</taxon>
        <taxon>Rutelinae</taxon>
        <taxon>Popillia</taxon>
    </lineage>
</organism>
<evidence type="ECO:0000313" key="2">
    <source>
        <dbReference type="EMBL" id="KAK9710448.1"/>
    </source>
</evidence>
<evidence type="ECO:0000256" key="1">
    <source>
        <dbReference type="SAM" id="Phobius"/>
    </source>
</evidence>
<dbReference type="Proteomes" id="UP001458880">
    <property type="component" value="Unassembled WGS sequence"/>
</dbReference>
<feature type="transmembrane region" description="Helical" evidence="1">
    <location>
        <begin position="24"/>
        <end position="44"/>
    </location>
</feature>
<keyword evidence="3" id="KW-1185">Reference proteome</keyword>
<keyword evidence="1" id="KW-1133">Transmembrane helix</keyword>
<accession>A0AAW1JZM3</accession>
<proteinExistence type="predicted"/>
<gene>
    <name evidence="2" type="ORF">QE152_g26048</name>
</gene>
<dbReference type="EMBL" id="JASPKY010000293">
    <property type="protein sequence ID" value="KAK9710448.1"/>
    <property type="molecule type" value="Genomic_DNA"/>
</dbReference>
<keyword evidence="1" id="KW-0812">Transmembrane</keyword>
<name>A0AAW1JZM3_POPJA</name>